<accession>A0A1I2JQW7</accession>
<evidence type="ECO:0000313" key="2">
    <source>
        <dbReference type="EMBL" id="SFF57385.1"/>
    </source>
</evidence>
<dbReference type="PROSITE" id="PS51257">
    <property type="entry name" value="PROKAR_LIPOPROTEIN"/>
    <property type="match status" value="1"/>
</dbReference>
<keyword evidence="3" id="KW-1185">Reference proteome</keyword>
<name>A0A1I2JQW7_9GAMM</name>
<feature type="non-terminal residue" evidence="2">
    <location>
        <position position="40"/>
    </location>
</feature>
<organism evidence="2 3">
    <name type="scientific">Dyella marensis</name>
    <dbReference type="NCBI Taxonomy" id="500610"/>
    <lineage>
        <taxon>Bacteria</taxon>
        <taxon>Pseudomonadati</taxon>
        <taxon>Pseudomonadota</taxon>
        <taxon>Gammaproteobacteria</taxon>
        <taxon>Lysobacterales</taxon>
        <taxon>Rhodanobacteraceae</taxon>
        <taxon>Dyella</taxon>
    </lineage>
</organism>
<dbReference type="AlphaFoldDB" id="A0A1I2JQW7"/>
<sequence>MLAFVRRLRIAPIALAIALACLPLGAAPAADTAVHPEQWP</sequence>
<dbReference type="Proteomes" id="UP000199477">
    <property type="component" value="Unassembled WGS sequence"/>
</dbReference>
<feature type="chain" id="PRO_5011704489" evidence="1">
    <location>
        <begin position="27"/>
        <end position="40"/>
    </location>
</feature>
<dbReference type="EMBL" id="FONH01000030">
    <property type="protein sequence ID" value="SFF57385.1"/>
    <property type="molecule type" value="Genomic_DNA"/>
</dbReference>
<keyword evidence="1" id="KW-0732">Signal</keyword>
<reference evidence="3" key="1">
    <citation type="submission" date="2016-10" db="EMBL/GenBank/DDBJ databases">
        <authorList>
            <person name="Varghese N."/>
            <person name="Submissions S."/>
        </authorList>
    </citation>
    <scope>NUCLEOTIDE SEQUENCE [LARGE SCALE GENOMIC DNA]</scope>
    <source>
        <strain evidence="3">UNC178MFTsu3.1</strain>
    </source>
</reference>
<evidence type="ECO:0000313" key="3">
    <source>
        <dbReference type="Proteomes" id="UP000199477"/>
    </source>
</evidence>
<feature type="signal peptide" evidence="1">
    <location>
        <begin position="1"/>
        <end position="26"/>
    </location>
</feature>
<proteinExistence type="predicted"/>
<gene>
    <name evidence="2" type="ORF">SAMN02799615_04216</name>
</gene>
<evidence type="ECO:0000256" key="1">
    <source>
        <dbReference type="SAM" id="SignalP"/>
    </source>
</evidence>
<protein>
    <submittedName>
        <fullName evidence="2">Uncharacterized protein</fullName>
    </submittedName>
</protein>